<proteinExistence type="inferred from homology"/>
<evidence type="ECO:0000313" key="3">
    <source>
        <dbReference type="Proteomes" id="UP000799424"/>
    </source>
</evidence>
<sequence length="165" mass="18999">MTQDPDTLKFMGKPRPELDEGWHDLLQGTLIKFSADELYAAGNATSVAHKDGGFVGGLGISHSLHCLQYFYQDYYYSHEEQNWHELESHAVDHCLESLRQTLLCQADVSVYTLEWTPHSRFKPTVRVSQPHVCVDWPRLHDWMLKRAAKLEDMTPPDPSLYKDIA</sequence>
<gene>
    <name evidence="2" type="ORF">CC86DRAFT_416493</name>
</gene>
<comment type="similarity">
    <text evidence="1">Belongs to the ustYa family.</text>
</comment>
<dbReference type="AlphaFoldDB" id="A0A6A7A0Z4"/>
<dbReference type="OrthoDB" id="3687641at2759"/>
<reference evidence="2" key="1">
    <citation type="journal article" date="2020" name="Stud. Mycol.">
        <title>101 Dothideomycetes genomes: a test case for predicting lifestyles and emergence of pathogens.</title>
        <authorList>
            <person name="Haridas S."/>
            <person name="Albert R."/>
            <person name="Binder M."/>
            <person name="Bloem J."/>
            <person name="Labutti K."/>
            <person name="Salamov A."/>
            <person name="Andreopoulos B."/>
            <person name="Baker S."/>
            <person name="Barry K."/>
            <person name="Bills G."/>
            <person name="Bluhm B."/>
            <person name="Cannon C."/>
            <person name="Castanera R."/>
            <person name="Culley D."/>
            <person name="Daum C."/>
            <person name="Ezra D."/>
            <person name="Gonzalez J."/>
            <person name="Henrissat B."/>
            <person name="Kuo A."/>
            <person name="Liang C."/>
            <person name="Lipzen A."/>
            <person name="Lutzoni F."/>
            <person name="Magnuson J."/>
            <person name="Mondo S."/>
            <person name="Nolan M."/>
            <person name="Ohm R."/>
            <person name="Pangilinan J."/>
            <person name="Park H.-J."/>
            <person name="Ramirez L."/>
            <person name="Alfaro M."/>
            <person name="Sun H."/>
            <person name="Tritt A."/>
            <person name="Yoshinaga Y."/>
            <person name="Zwiers L.-H."/>
            <person name="Turgeon B."/>
            <person name="Goodwin S."/>
            <person name="Spatafora J."/>
            <person name="Crous P."/>
            <person name="Grigoriev I."/>
        </authorList>
    </citation>
    <scope>NUCLEOTIDE SEQUENCE</scope>
    <source>
        <strain evidence="2">CBS 113818</strain>
    </source>
</reference>
<dbReference type="Proteomes" id="UP000799424">
    <property type="component" value="Unassembled WGS sequence"/>
</dbReference>
<dbReference type="PANTHER" id="PTHR33365">
    <property type="entry name" value="YALI0B05434P"/>
    <property type="match status" value="1"/>
</dbReference>
<accession>A0A6A7A0Z4</accession>
<name>A0A6A7A0Z4_9PLEO</name>
<dbReference type="EMBL" id="MU006225">
    <property type="protein sequence ID" value="KAF2826766.1"/>
    <property type="molecule type" value="Genomic_DNA"/>
</dbReference>
<evidence type="ECO:0000256" key="1">
    <source>
        <dbReference type="ARBA" id="ARBA00035112"/>
    </source>
</evidence>
<dbReference type="InterPro" id="IPR021765">
    <property type="entry name" value="UstYa-like"/>
</dbReference>
<dbReference type="GO" id="GO:0043386">
    <property type="term" value="P:mycotoxin biosynthetic process"/>
    <property type="evidence" value="ECO:0007669"/>
    <property type="project" value="InterPro"/>
</dbReference>
<dbReference type="PANTHER" id="PTHR33365:SF7">
    <property type="entry name" value="TAT PATHWAY SIGNAL SEQUENCE"/>
    <property type="match status" value="1"/>
</dbReference>
<dbReference type="Pfam" id="PF11807">
    <property type="entry name" value="UstYa"/>
    <property type="match status" value="1"/>
</dbReference>
<protein>
    <submittedName>
        <fullName evidence="2">Uncharacterized protein</fullName>
    </submittedName>
</protein>
<organism evidence="2 3">
    <name type="scientific">Ophiobolus disseminans</name>
    <dbReference type="NCBI Taxonomy" id="1469910"/>
    <lineage>
        <taxon>Eukaryota</taxon>
        <taxon>Fungi</taxon>
        <taxon>Dikarya</taxon>
        <taxon>Ascomycota</taxon>
        <taxon>Pezizomycotina</taxon>
        <taxon>Dothideomycetes</taxon>
        <taxon>Pleosporomycetidae</taxon>
        <taxon>Pleosporales</taxon>
        <taxon>Pleosporineae</taxon>
        <taxon>Phaeosphaeriaceae</taxon>
        <taxon>Ophiobolus</taxon>
    </lineage>
</organism>
<evidence type="ECO:0000313" key="2">
    <source>
        <dbReference type="EMBL" id="KAF2826766.1"/>
    </source>
</evidence>
<keyword evidence="3" id="KW-1185">Reference proteome</keyword>